<comment type="similarity">
    <text evidence="2 9">Belongs to the inositol monophosphatase superfamily. CysQ family.</text>
</comment>
<feature type="binding site" evidence="9">
    <location>
        <position position="67"/>
    </location>
    <ligand>
        <name>Mg(2+)</name>
        <dbReference type="ChEBI" id="CHEBI:18420"/>
        <label>1</label>
    </ligand>
</feature>
<dbReference type="PROSITE" id="PS00629">
    <property type="entry name" value="IMP_1"/>
    <property type="match status" value="1"/>
</dbReference>
<accession>A0ABX7R8Y4</accession>
<dbReference type="InterPro" id="IPR006240">
    <property type="entry name" value="CysQ"/>
</dbReference>
<evidence type="ECO:0000256" key="2">
    <source>
        <dbReference type="ARBA" id="ARBA00005289"/>
    </source>
</evidence>
<evidence type="ECO:0000256" key="5">
    <source>
        <dbReference type="ARBA" id="ARBA00022723"/>
    </source>
</evidence>
<feature type="binding site" evidence="9">
    <location>
        <begin position="90"/>
        <end position="93"/>
    </location>
    <ligand>
        <name>substrate</name>
    </ligand>
</feature>
<evidence type="ECO:0000313" key="11">
    <source>
        <dbReference type="Proteomes" id="UP000663400"/>
    </source>
</evidence>
<gene>
    <name evidence="9 10" type="primary">cysQ</name>
    <name evidence="10" type="ORF">HIV01_009315</name>
</gene>
<keyword evidence="3 9" id="KW-1003">Cell membrane</keyword>
<keyword evidence="5 9" id="KW-0479">Metal-binding</keyword>
<dbReference type="InterPro" id="IPR020583">
    <property type="entry name" value="Inositol_monoP_metal-BS"/>
</dbReference>
<comment type="subcellular location">
    <subcellularLocation>
        <location evidence="9">Cell inner membrane</location>
        <topology evidence="9">Peripheral membrane protein</topology>
        <orientation evidence="9">Cytoplasmic side</orientation>
    </subcellularLocation>
</comment>
<dbReference type="Pfam" id="PF00459">
    <property type="entry name" value="Inositol_P"/>
    <property type="match status" value="1"/>
</dbReference>
<keyword evidence="7 9" id="KW-0460">Magnesium</keyword>
<organism evidence="10 11">
    <name type="scientific">Lysobacter arenosi</name>
    <dbReference type="NCBI Taxonomy" id="2795387"/>
    <lineage>
        <taxon>Bacteria</taxon>
        <taxon>Pseudomonadati</taxon>
        <taxon>Pseudomonadota</taxon>
        <taxon>Gammaproteobacteria</taxon>
        <taxon>Lysobacterales</taxon>
        <taxon>Lysobacteraceae</taxon>
        <taxon>Lysobacter</taxon>
    </lineage>
</organism>
<evidence type="ECO:0000256" key="6">
    <source>
        <dbReference type="ARBA" id="ARBA00022801"/>
    </source>
</evidence>
<dbReference type="InterPro" id="IPR020550">
    <property type="entry name" value="Inositol_monophosphatase_CS"/>
</dbReference>
<dbReference type="Gene3D" id="3.40.190.80">
    <property type="match status" value="1"/>
</dbReference>
<dbReference type="SUPFAM" id="SSF56655">
    <property type="entry name" value="Carbohydrate phosphatase"/>
    <property type="match status" value="1"/>
</dbReference>
<evidence type="ECO:0000256" key="8">
    <source>
        <dbReference type="ARBA" id="ARBA00023136"/>
    </source>
</evidence>
<evidence type="ECO:0000256" key="7">
    <source>
        <dbReference type="ARBA" id="ARBA00022842"/>
    </source>
</evidence>
<dbReference type="PRINTS" id="PR00377">
    <property type="entry name" value="IMPHPHTASES"/>
</dbReference>
<feature type="binding site" evidence="9">
    <location>
        <position position="213"/>
    </location>
    <ligand>
        <name>Mg(2+)</name>
        <dbReference type="ChEBI" id="CHEBI:18420"/>
        <label>2</label>
    </ligand>
</feature>
<evidence type="ECO:0000256" key="9">
    <source>
        <dbReference type="HAMAP-Rule" id="MF_02095"/>
    </source>
</evidence>
<feature type="binding site" evidence="9">
    <location>
        <position position="213"/>
    </location>
    <ligand>
        <name>substrate</name>
    </ligand>
</feature>
<evidence type="ECO:0000256" key="4">
    <source>
        <dbReference type="ARBA" id="ARBA00022519"/>
    </source>
</evidence>
<dbReference type="EC" id="3.1.3.7" evidence="9"/>
<comment type="function">
    <text evidence="9">Converts adenosine-3',5'-bisphosphate (PAP) to AMP.</text>
</comment>
<dbReference type="CDD" id="cd01638">
    <property type="entry name" value="CysQ"/>
    <property type="match status" value="1"/>
</dbReference>
<protein>
    <recommendedName>
        <fullName evidence="9">3'(2'),5'-bisphosphate nucleotidase CysQ</fullName>
        <ecNumber evidence="9">3.1.3.7</ecNumber>
    </recommendedName>
    <alternativeName>
        <fullName evidence="9">3'(2'),5-bisphosphonucleoside 3'(2')-phosphohydrolase</fullName>
    </alternativeName>
    <alternativeName>
        <fullName evidence="9">3'-phosphoadenosine 5'-phosphate phosphatase</fullName>
        <shortName evidence="9">PAP phosphatase</shortName>
    </alternativeName>
</protein>
<sequence>MISHELREGVIALAHDAAAAILGIYDSDFAVQHKDDDSPLTAADLAAHRCIVDGLARLTPDIPVLSEESAHEVPTAQRRQWQRSWMVDPLDGTREFVKRNGEFTVNIALIEDGVAVFGVVQAPVTGVLWHGGATLGAFRREGNRDEAVRSRAPATSPLRVAASRSHRDTRTEAFIARMGQVEPIGLGSSLKFCTLADGRLDVYPRFGPTSEWDTAAGQCVLEGAGGVVLDPQGRPFRYNQREGILNGDFIALGDPALPWRQWLGN</sequence>
<feature type="binding site" evidence="9">
    <location>
        <position position="90"/>
    </location>
    <ligand>
        <name>Mg(2+)</name>
        <dbReference type="ChEBI" id="CHEBI:18420"/>
        <label>1</label>
    </ligand>
</feature>
<dbReference type="NCBIfam" id="TIGR01331">
    <property type="entry name" value="bisphos_cysQ"/>
    <property type="match status" value="1"/>
</dbReference>
<evidence type="ECO:0000313" key="10">
    <source>
        <dbReference type="EMBL" id="QSX73469.1"/>
    </source>
</evidence>
<dbReference type="InterPro" id="IPR050725">
    <property type="entry name" value="CysQ/Inositol_MonoPase"/>
</dbReference>
<name>A0ABX7R8Y4_9GAMM</name>
<feature type="binding site" evidence="9">
    <location>
        <position position="67"/>
    </location>
    <ligand>
        <name>substrate</name>
    </ligand>
</feature>
<comment type="cofactor">
    <cofactor evidence="9">
        <name>Mg(2+)</name>
        <dbReference type="ChEBI" id="CHEBI:18420"/>
    </cofactor>
</comment>
<dbReference type="Gene3D" id="3.30.540.10">
    <property type="entry name" value="Fructose-1,6-Bisphosphatase, subunit A, domain 1"/>
    <property type="match status" value="1"/>
</dbReference>
<dbReference type="RefSeq" id="WP_200606630.1">
    <property type="nucleotide sequence ID" value="NZ_CP071517.1"/>
</dbReference>
<keyword evidence="11" id="KW-1185">Reference proteome</keyword>
<dbReference type="InterPro" id="IPR000760">
    <property type="entry name" value="Inositol_monophosphatase-like"/>
</dbReference>
<dbReference type="PANTHER" id="PTHR43028:SF5">
    <property type="entry name" value="3'(2'),5'-BISPHOSPHATE NUCLEOTIDASE 1"/>
    <property type="match status" value="1"/>
</dbReference>
<dbReference type="Proteomes" id="UP000663400">
    <property type="component" value="Chromosome"/>
</dbReference>
<evidence type="ECO:0000256" key="3">
    <source>
        <dbReference type="ARBA" id="ARBA00022475"/>
    </source>
</evidence>
<keyword evidence="4 9" id="KW-0997">Cell inner membrane</keyword>
<feature type="binding site" evidence="9">
    <location>
        <position position="91"/>
    </location>
    <ligand>
        <name>Mg(2+)</name>
        <dbReference type="ChEBI" id="CHEBI:18420"/>
        <label>2</label>
    </ligand>
</feature>
<keyword evidence="8 9" id="KW-0472">Membrane</keyword>
<feature type="binding site" evidence="9">
    <location>
        <position position="88"/>
    </location>
    <ligand>
        <name>Mg(2+)</name>
        <dbReference type="ChEBI" id="CHEBI:18420"/>
        <label>1</label>
    </ligand>
</feature>
<keyword evidence="6 9" id="KW-0378">Hydrolase</keyword>
<dbReference type="GO" id="GO:0008441">
    <property type="term" value="F:3'(2'),5'-bisphosphate nucleotidase activity"/>
    <property type="evidence" value="ECO:0007669"/>
    <property type="project" value="UniProtKB-EC"/>
</dbReference>
<dbReference type="PANTHER" id="PTHR43028">
    <property type="entry name" value="3'(2'),5'-BISPHOSPHATE NUCLEOTIDASE 1"/>
    <property type="match status" value="1"/>
</dbReference>
<comment type="catalytic activity">
    <reaction evidence="1 9">
        <text>adenosine 3',5'-bisphosphate + H2O = AMP + phosphate</text>
        <dbReference type="Rhea" id="RHEA:10040"/>
        <dbReference type="ChEBI" id="CHEBI:15377"/>
        <dbReference type="ChEBI" id="CHEBI:43474"/>
        <dbReference type="ChEBI" id="CHEBI:58343"/>
        <dbReference type="ChEBI" id="CHEBI:456215"/>
        <dbReference type="EC" id="3.1.3.7"/>
    </reaction>
</comment>
<dbReference type="PROSITE" id="PS00630">
    <property type="entry name" value="IMP_2"/>
    <property type="match status" value="1"/>
</dbReference>
<feature type="binding site" evidence="9">
    <location>
        <position position="88"/>
    </location>
    <ligand>
        <name>Mg(2+)</name>
        <dbReference type="ChEBI" id="CHEBI:18420"/>
        <label>2</label>
    </ligand>
</feature>
<dbReference type="HAMAP" id="MF_02095">
    <property type="entry name" value="CysQ"/>
    <property type="match status" value="1"/>
</dbReference>
<proteinExistence type="inferred from homology"/>
<evidence type="ECO:0000256" key="1">
    <source>
        <dbReference type="ARBA" id="ARBA00001625"/>
    </source>
</evidence>
<dbReference type="EMBL" id="CP071517">
    <property type="protein sequence ID" value="QSX73469.1"/>
    <property type="molecule type" value="Genomic_DNA"/>
</dbReference>
<reference evidence="10 11" key="1">
    <citation type="submission" date="2021-02" db="EMBL/GenBank/DDBJ databases">
        <title>Lysobacter arenosi sp. nov., isolated from soil of gangwondo yeongwol, south Korea.</title>
        <authorList>
            <person name="Kim K.R."/>
            <person name="Kim K.H."/>
            <person name="Jeon C.O."/>
        </authorList>
    </citation>
    <scope>NUCLEOTIDE SEQUENCE [LARGE SCALE GENOMIC DNA]</scope>
    <source>
        <strain evidence="10 11">R7</strain>
    </source>
</reference>